<dbReference type="PANTHER" id="PTHR35869">
    <property type="entry name" value="OUTER-MEMBRANE LIPOPROTEIN CARRIER PROTEIN"/>
    <property type="match status" value="1"/>
</dbReference>
<protein>
    <recommendedName>
        <fullName evidence="5">Outer membrane lipoprotein carrier protein LolA</fullName>
    </recommendedName>
</protein>
<sequence length="214" mass="23546">MSGVREKVTMVKAKLFAWAALCSAFLIPHAWADEGMTLLPTQKGWVARIAETVQSIQSSRSHFEQLAPDGTVSQGTVWLDRPGKMRFAFERPETLLIVANHGKLVYQDKELEQVTSLPLESTPLNLLLQSKVAFSGSVSVTGFQEDGRNIHLTIVQKGKAAEGSLTLDVQKSPLILRGWRVVDAQGQTTQVTLSDTQFNVLMPAKLFNLPQSSD</sequence>
<dbReference type="EMBL" id="JAWJZY010000003">
    <property type="protein sequence ID" value="MEE8659170.1"/>
    <property type="molecule type" value="Genomic_DNA"/>
</dbReference>
<evidence type="ECO:0008006" key="5">
    <source>
        <dbReference type="Google" id="ProtNLM"/>
    </source>
</evidence>
<dbReference type="Gene3D" id="2.50.20.10">
    <property type="entry name" value="Lipoprotein localisation LolA/LolB/LppX"/>
    <property type="match status" value="1"/>
</dbReference>
<organism evidence="3 4">
    <name type="scientific">Sorlinia euscelidii</name>
    <dbReference type="NCBI Taxonomy" id="3081148"/>
    <lineage>
        <taxon>Bacteria</taxon>
        <taxon>Pseudomonadati</taxon>
        <taxon>Pseudomonadota</taxon>
        <taxon>Alphaproteobacteria</taxon>
        <taxon>Acetobacterales</taxon>
        <taxon>Acetobacteraceae</taxon>
        <taxon>Sorlinia</taxon>
    </lineage>
</organism>
<dbReference type="InterPro" id="IPR004564">
    <property type="entry name" value="OM_lipoprot_carrier_LolA-like"/>
</dbReference>
<evidence type="ECO:0000313" key="4">
    <source>
        <dbReference type="Proteomes" id="UP001312908"/>
    </source>
</evidence>
<name>A0ABU7U3X3_9PROT</name>
<feature type="signal peptide" evidence="2">
    <location>
        <begin position="1"/>
        <end position="32"/>
    </location>
</feature>
<dbReference type="CDD" id="cd16325">
    <property type="entry name" value="LolA"/>
    <property type="match status" value="1"/>
</dbReference>
<dbReference type="Pfam" id="PF03548">
    <property type="entry name" value="LolA"/>
    <property type="match status" value="1"/>
</dbReference>
<evidence type="ECO:0000256" key="2">
    <source>
        <dbReference type="SAM" id="SignalP"/>
    </source>
</evidence>
<proteinExistence type="predicted"/>
<accession>A0ABU7U3X3</accession>
<reference evidence="3 4" key="1">
    <citation type="submission" date="2023-10" db="EMBL/GenBank/DDBJ databases">
        <title>Sorlinia euscelidii gen. nov., sp. nov., an acetic acid bacteria isolated from the gut of Euscelidius variegatus emitter.</title>
        <authorList>
            <person name="Michoud G."/>
            <person name="Marasco R."/>
            <person name="Seferji K."/>
            <person name="Gonella E."/>
            <person name="Garuglieri E."/>
            <person name="Alma A."/>
            <person name="Mapelli F."/>
            <person name="Borin S."/>
            <person name="Daffonchio D."/>
            <person name="Crotti E."/>
        </authorList>
    </citation>
    <scope>NUCLEOTIDE SEQUENCE [LARGE SCALE GENOMIC DNA]</scope>
    <source>
        <strain evidence="3 4">EV16P</strain>
    </source>
</reference>
<keyword evidence="1 2" id="KW-0732">Signal</keyword>
<dbReference type="SUPFAM" id="SSF89392">
    <property type="entry name" value="Prokaryotic lipoproteins and lipoprotein localization factors"/>
    <property type="match status" value="1"/>
</dbReference>
<dbReference type="PANTHER" id="PTHR35869:SF1">
    <property type="entry name" value="OUTER-MEMBRANE LIPOPROTEIN CARRIER PROTEIN"/>
    <property type="match status" value="1"/>
</dbReference>
<evidence type="ECO:0000313" key="3">
    <source>
        <dbReference type="EMBL" id="MEE8659170.1"/>
    </source>
</evidence>
<keyword evidence="4" id="KW-1185">Reference proteome</keyword>
<dbReference type="InterPro" id="IPR029046">
    <property type="entry name" value="LolA/LolB/LppX"/>
</dbReference>
<comment type="caution">
    <text evidence="3">The sequence shown here is derived from an EMBL/GenBank/DDBJ whole genome shotgun (WGS) entry which is preliminary data.</text>
</comment>
<dbReference type="Proteomes" id="UP001312908">
    <property type="component" value="Unassembled WGS sequence"/>
</dbReference>
<gene>
    <name evidence="3" type="ORF">DOFOFD_09105</name>
</gene>
<evidence type="ECO:0000256" key="1">
    <source>
        <dbReference type="ARBA" id="ARBA00022729"/>
    </source>
</evidence>
<feature type="chain" id="PRO_5045137329" description="Outer membrane lipoprotein carrier protein LolA" evidence="2">
    <location>
        <begin position="33"/>
        <end position="214"/>
    </location>
</feature>